<dbReference type="OrthoDB" id="6247875at2759"/>
<feature type="compositionally biased region" description="Pro residues" evidence="5">
    <location>
        <begin position="143"/>
        <end position="167"/>
    </location>
</feature>
<dbReference type="Proteomes" id="UP000324222">
    <property type="component" value="Unassembled WGS sequence"/>
</dbReference>
<dbReference type="GO" id="GO:0007420">
    <property type="term" value="P:brain development"/>
    <property type="evidence" value="ECO:0007669"/>
    <property type="project" value="TreeGrafter"/>
</dbReference>
<dbReference type="InterPro" id="IPR050140">
    <property type="entry name" value="SRY-related_HMG-box_TF-like"/>
</dbReference>
<comment type="caution">
    <text evidence="7">The sequence shown here is derived from an EMBL/GenBank/DDBJ whole genome shotgun (WGS) entry which is preliminary data.</text>
</comment>
<evidence type="ECO:0000256" key="5">
    <source>
        <dbReference type="SAM" id="MobiDB-lite"/>
    </source>
</evidence>
<dbReference type="Pfam" id="PF00505">
    <property type="entry name" value="HMG_box"/>
    <property type="match status" value="1"/>
</dbReference>
<feature type="domain" description="HMG box" evidence="6">
    <location>
        <begin position="1"/>
        <end position="65"/>
    </location>
</feature>
<dbReference type="PANTHER" id="PTHR10270:SF323">
    <property type="entry name" value="TRANSCRIPTION FACTOR SOX-14-RELATED"/>
    <property type="match status" value="1"/>
</dbReference>
<evidence type="ECO:0000313" key="8">
    <source>
        <dbReference type="Proteomes" id="UP000324222"/>
    </source>
</evidence>
<dbReference type="SUPFAM" id="SSF47095">
    <property type="entry name" value="HMG-box"/>
    <property type="match status" value="1"/>
</dbReference>
<dbReference type="InterPro" id="IPR009071">
    <property type="entry name" value="HMG_box_dom"/>
</dbReference>
<keyword evidence="3 4" id="KW-0539">Nucleus</keyword>
<gene>
    <name evidence="7" type="primary">Sox14_2</name>
    <name evidence="7" type="ORF">E2C01_032737</name>
</gene>
<dbReference type="EMBL" id="VSRR010004292">
    <property type="protein sequence ID" value="MPC39209.1"/>
    <property type="molecule type" value="Genomic_DNA"/>
</dbReference>
<evidence type="ECO:0000256" key="1">
    <source>
        <dbReference type="ARBA" id="ARBA00004123"/>
    </source>
</evidence>
<evidence type="ECO:0000259" key="6">
    <source>
        <dbReference type="PROSITE" id="PS50118"/>
    </source>
</evidence>
<evidence type="ECO:0000256" key="4">
    <source>
        <dbReference type="PROSITE-ProRule" id="PRU00267"/>
    </source>
</evidence>
<comment type="subcellular location">
    <subcellularLocation>
        <location evidence="1">Nucleus</location>
    </subcellularLocation>
</comment>
<evidence type="ECO:0000256" key="2">
    <source>
        <dbReference type="ARBA" id="ARBA00023125"/>
    </source>
</evidence>
<dbReference type="AlphaFoldDB" id="A0A5B7F1V1"/>
<protein>
    <submittedName>
        <fullName evidence="7">Putative transcription factor SOX-14</fullName>
    </submittedName>
</protein>
<dbReference type="InterPro" id="IPR036910">
    <property type="entry name" value="HMG_box_dom_sf"/>
</dbReference>
<dbReference type="GO" id="GO:0030182">
    <property type="term" value="P:neuron differentiation"/>
    <property type="evidence" value="ECO:0007669"/>
    <property type="project" value="TreeGrafter"/>
</dbReference>
<sequence length="349" mass="38494">MNAFMVWSQLERRQIVSQTPDMHNAEISKQLGRRWKLLSEEERRPYREEAQRLKILHRLEYPDYKYRPKKKNLRPFPPPLSSGNRAGDPLRGVAGTGGGRICKTVSHAPPATAATVSKVRECLLSGGLRNVTKEISRTACPAASPPQQQPSLPPPTTILPSSTPPLDLPDSPESASMFEDRPALWLPWDCSSLSYEEQQQQQHFASFDAEFEWDEALLGCDLVAASPRQEEPPTLADLDDIGVKDLVPLTPDLSLDLHALGTDLDLLATLGDEEEEGAPRRLATPPTPACQDLPPATLDWDDCLDSFIDTMDLPARVPQAAPCRADIAPASSWLRPALEVSYALGDPSR</sequence>
<dbReference type="PANTHER" id="PTHR10270">
    <property type="entry name" value="SOX TRANSCRIPTION FACTOR"/>
    <property type="match status" value="1"/>
</dbReference>
<feature type="region of interest" description="Disordered" evidence="5">
    <location>
        <begin position="68"/>
        <end position="90"/>
    </location>
</feature>
<dbReference type="GO" id="GO:0001228">
    <property type="term" value="F:DNA-binding transcription activator activity, RNA polymerase II-specific"/>
    <property type="evidence" value="ECO:0007669"/>
    <property type="project" value="TreeGrafter"/>
</dbReference>
<name>A0A5B7F1V1_PORTR</name>
<accession>A0A5B7F1V1</accession>
<dbReference type="SMART" id="SM00398">
    <property type="entry name" value="HMG"/>
    <property type="match status" value="1"/>
</dbReference>
<dbReference type="FunFam" id="1.10.30.10:FF:000002">
    <property type="entry name" value="transcription factor Sox-2"/>
    <property type="match status" value="1"/>
</dbReference>
<evidence type="ECO:0000313" key="7">
    <source>
        <dbReference type="EMBL" id="MPC39209.1"/>
    </source>
</evidence>
<reference evidence="7 8" key="1">
    <citation type="submission" date="2019-05" db="EMBL/GenBank/DDBJ databases">
        <title>Another draft genome of Portunus trituberculatus and its Hox gene families provides insights of decapod evolution.</title>
        <authorList>
            <person name="Jeong J.-H."/>
            <person name="Song I."/>
            <person name="Kim S."/>
            <person name="Choi T."/>
            <person name="Kim D."/>
            <person name="Ryu S."/>
            <person name="Kim W."/>
        </authorList>
    </citation>
    <scope>NUCLEOTIDE SEQUENCE [LARGE SCALE GENOMIC DNA]</scope>
    <source>
        <tissue evidence="7">Muscle</tissue>
    </source>
</reference>
<feature type="region of interest" description="Disordered" evidence="5">
    <location>
        <begin position="138"/>
        <end position="177"/>
    </location>
</feature>
<proteinExistence type="predicted"/>
<organism evidence="7 8">
    <name type="scientific">Portunus trituberculatus</name>
    <name type="common">Swimming crab</name>
    <name type="synonym">Neptunus trituberculatus</name>
    <dbReference type="NCBI Taxonomy" id="210409"/>
    <lineage>
        <taxon>Eukaryota</taxon>
        <taxon>Metazoa</taxon>
        <taxon>Ecdysozoa</taxon>
        <taxon>Arthropoda</taxon>
        <taxon>Crustacea</taxon>
        <taxon>Multicrustacea</taxon>
        <taxon>Malacostraca</taxon>
        <taxon>Eumalacostraca</taxon>
        <taxon>Eucarida</taxon>
        <taxon>Decapoda</taxon>
        <taxon>Pleocyemata</taxon>
        <taxon>Brachyura</taxon>
        <taxon>Eubrachyura</taxon>
        <taxon>Portunoidea</taxon>
        <taxon>Portunidae</taxon>
        <taxon>Portuninae</taxon>
        <taxon>Portunus</taxon>
    </lineage>
</organism>
<dbReference type="PROSITE" id="PS50118">
    <property type="entry name" value="HMG_BOX_2"/>
    <property type="match status" value="1"/>
</dbReference>
<keyword evidence="2 4" id="KW-0238">DNA-binding</keyword>
<dbReference type="GO" id="GO:0005634">
    <property type="term" value="C:nucleus"/>
    <property type="evidence" value="ECO:0007669"/>
    <property type="project" value="UniProtKB-SubCell"/>
</dbReference>
<dbReference type="Gene3D" id="1.10.30.10">
    <property type="entry name" value="High mobility group box domain"/>
    <property type="match status" value="1"/>
</dbReference>
<dbReference type="GO" id="GO:0000978">
    <property type="term" value="F:RNA polymerase II cis-regulatory region sequence-specific DNA binding"/>
    <property type="evidence" value="ECO:0007669"/>
    <property type="project" value="TreeGrafter"/>
</dbReference>
<evidence type="ECO:0000256" key="3">
    <source>
        <dbReference type="ARBA" id="ARBA00023242"/>
    </source>
</evidence>
<dbReference type="GO" id="GO:0000122">
    <property type="term" value="P:negative regulation of transcription by RNA polymerase II"/>
    <property type="evidence" value="ECO:0007669"/>
    <property type="project" value="TreeGrafter"/>
</dbReference>
<keyword evidence="8" id="KW-1185">Reference proteome</keyword>
<feature type="DNA-binding region" description="HMG box" evidence="4">
    <location>
        <begin position="1"/>
        <end position="65"/>
    </location>
</feature>